<keyword evidence="2" id="KW-1185">Reference proteome</keyword>
<gene>
    <name evidence="1" type="ORF">T07_11307</name>
</gene>
<organism evidence="1 2">
    <name type="scientific">Trichinella nelsoni</name>
    <dbReference type="NCBI Taxonomy" id="6336"/>
    <lineage>
        <taxon>Eukaryota</taxon>
        <taxon>Metazoa</taxon>
        <taxon>Ecdysozoa</taxon>
        <taxon>Nematoda</taxon>
        <taxon>Enoplea</taxon>
        <taxon>Dorylaimia</taxon>
        <taxon>Trichinellida</taxon>
        <taxon>Trichinellidae</taxon>
        <taxon>Trichinella</taxon>
    </lineage>
</organism>
<dbReference type="AlphaFoldDB" id="A0A0V0RH78"/>
<reference evidence="1 2" key="1">
    <citation type="submission" date="2015-01" db="EMBL/GenBank/DDBJ databases">
        <title>Evolution of Trichinella species and genotypes.</title>
        <authorList>
            <person name="Korhonen P.K."/>
            <person name="Edoardo P."/>
            <person name="Giuseppe L.R."/>
            <person name="Gasser R.B."/>
        </authorList>
    </citation>
    <scope>NUCLEOTIDE SEQUENCE [LARGE SCALE GENOMIC DNA]</scope>
    <source>
        <strain evidence="1">ISS37</strain>
    </source>
</reference>
<dbReference type="EMBL" id="JYDL01000182">
    <property type="protein sequence ID" value="KRX13815.1"/>
    <property type="molecule type" value="Genomic_DNA"/>
</dbReference>
<evidence type="ECO:0000313" key="1">
    <source>
        <dbReference type="EMBL" id="KRX13815.1"/>
    </source>
</evidence>
<protein>
    <submittedName>
        <fullName evidence="1">Uncharacterized protein</fullName>
    </submittedName>
</protein>
<dbReference type="Proteomes" id="UP000054630">
    <property type="component" value="Unassembled WGS sequence"/>
</dbReference>
<name>A0A0V0RH78_9BILA</name>
<proteinExistence type="predicted"/>
<accession>A0A0V0RH78</accession>
<evidence type="ECO:0000313" key="2">
    <source>
        <dbReference type="Proteomes" id="UP000054630"/>
    </source>
</evidence>
<dbReference type="OrthoDB" id="10504106at2759"/>
<sequence>MSGNFTDMMNTEIAENMKQSLKQEGCLVPMGSHFAHKRDASECLLFFSLFFEDVVTVWRRDGLYLHERSLDSIIYVRLEPRLKHFGVFCEGYTKRFTRFDDYCYSK</sequence>
<comment type="caution">
    <text evidence="1">The sequence shown here is derived from an EMBL/GenBank/DDBJ whole genome shotgun (WGS) entry which is preliminary data.</text>
</comment>